<name>A0A4U3L571_9BACT</name>
<feature type="transmembrane region" description="Helical" evidence="6">
    <location>
        <begin position="177"/>
        <end position="200"/>
    </location>
</feature>
<keyword evidence="3 6" id="KW-0812">Transmembrane</keyword>
<feature type="transmembrane region" description="Helical" evidence="6">
    <location>
        <begin position="227"/>
        <end position="249"/>
    </location>
</feature>
<feature type="transmembrane region" description="Helical" evidence="6">
    <location>
        <begin position="48"/>
        <end position="65"/>
    </location>
</feature>
<evidence type="ECO:0000256" key="2">
    <source>
        <dbReference type="ARBA" id="ARBA00022475"/>
    </source>
</evidence>
<evidence type="ECO:0000313" key="9">
    <source>
        <dbReference type="Proteomes" id="UP000305848"/>
    </source>
</evidence>
<feature type="transmembrane region" description="Helical" evidence="6">
    <location>
        <begin position="351"/>
        <end position="370"/>
    </location>
</feature>
<dbReference type="InterPro" id="IPR050375">
    <property type="entry name" value="MFS_TsgA-like"/>
</dbReference>
<evidence type="ECO:0000313" key="8">
    <source>
        <dbReference type="EMBL" id="TKK70140.1"/>
    </source>
</evidence>
<dbReference type="AlphaFoldDB" id="A0A4U3L571"/>
<feature type="domain" description="Major facilitator superfamily (MFS) profile" evidence="7">
    <location>
        <begin position="7"/>
        <end position="405"/>
    </location>
</feature>
<dbReference type="InterPro" id="IPR011701">
    <property type="entry name" value="MFS"/>
</dbReference>
<evidence type="ECO:0000256" key="5">
    <source>
        <dbReference type="ARBA" id="ARBA00023136"/>
    </source>
</evidence>
<organism evidence="8 9">
    <name type="scientific">Ilyomonas limi</name>
    <dbReference type="NCBI Taxonomy" id="2575867"/>
    <lineage>
        <taxon>Bacteria</taxon>
        <taxon>Pseudomonadati</taxon>
        <taxon>Bacteroidota</taxon>
        <taxon>Chitinophagia</taxon>
        <taxon>Chitinophagales</taxon>
        <taxon>Chitinophagaceae</taxon>
        <taxon>Ilyomonas</taxon>
    </lineage>
</organism>
<gene>
    <name evidence="8" type="ORF">FC093_05130</name>
</gene>
<feature type="transmembrane region" description="Helical" evidence="6">
    <location>
        <begin position="74"/>
        <end position="92"/>
    </location>
</feature>
<reference evidence="8 9" key="1">
    <citation type="submission" date="2019-05" db="EMBL/GenBank/DDBJ databases">
        <title>Panacibacter sp. strain 17mud1-8 Genome sequencing and assembly.</title>
        <authorList>
            <person name="Chhetri G."/>
        </authorList>
    </citation>
    <scope>NUCLEOTIDE SEQUENCE [LARGE SCALE GENOMIC DNA]</scope>
    <source>
        <strain evidence="8 9">17mud1-8</strain>
    </source>
</reference>
<evidence type="ECO:0000256" key="6">
    <source>
        <dbReference type="SAM" id="Phobius"/>
    </source>
</evidence>
<keyword evidence="2" id="KW-1003">Cell membrane</keyword>
<dbReference type="InterPro" id="IPR020846">
    <property type="entry name" value="MFS_dom"/>
</dbReference>
<evidence type="ECO:0000256" key="4">
    <source>
        <dbReference type="ARBA" id="ARBA00022989"/>
    </source>
</evidence>
<evidence type="ECO:0000256" key="1">
    <source>
        <dbReference type="ARBA" id="ARBA00004429"/>
    </source>
</evidence>
<feature type="transmembrane region" description="Helical" evidence="6">
    <location>
        <begin position="137"/>
        <end position="157"/>
    </location>
</feature>
<dbReference type="InterPro" id="IPR036259">
    <property type="entry name" value="MFS_trans_sf"/>
</dbReference>
<keyword evidence="9" id="KW-1185">Reference proteome</keyword>
<feature type="transmembrane region" description="Helical" evidence="6">
    <location>
        <begin position="319"/>
        <end position="339"/>
    </location>
</feature>
<dbReference type="RefSeq" id="WP_137260685.1">
    <property type="nucleotide sequence ID" value="NZ_SZQL01000003.1"/>
</dbReference>
<evidence type="ECO:0000256" key="3">
    <source>
        <dbReference type="ARBA" id="ARBA00022692"/>
    </source>
</evidence>
<dbReference type="OrthoDB" id="3225787at2"/>
<accession>A0A4U3L571</accession>
<dbReference type="Gene3D" id="1.20.1250.20">
    <property type="entry name" value="MFS general substrate transporter like domains"/>
    <property type="match status" value="2"/>
</dbReference>
<proteinExistence type="predicted"/>
<dbReference type="PROSITE" id="PS50850">
    <property type="entry name" value="MFS"/>
    <property type="match status" value="1"/>
</dbReference>
<dbReference type="GO" id="GO:0005886">
    <property type="term" value="C:plasma membrane"/>
    <property type="evidence" value="ECO:0007669"/>
    <property type="project" value="UniProtKB-SubCell"/>
</dbReference>
<dbReference type="Proteomes" id="UP000305848">
    <property type="component" value="Unassembled WGS sequence"/>
</dbReference>
<comment type="caution">
    <text evidence="8">The sequence shown here is derived from an EMBL/GenBank/DDBJ whole genome shotgun (WGS) entry which is preliminary data.</text>
</comment>
<keyword evidence="5 6" id="KW-0472">Membrane</keyword>
<feature type="transmembrane region" description="Helical" evidence="6">
    <location>
        <begin position="295"/>
        <end position="313"/>
    </location>
</feature>
<comment type="subcellular location">
    <subcellularLocation>
        <location evidence="1">Cell inner membrane</location>
        <topology evidence="1">Multi-pass membrane protein</topology>
    </subcellularLocation>
</comment>
<evidence type="ECO:0000259" key="7">
    <source>
        <dbReference type="PROSITE" id="PS50850"/>
    </source>
</evidence>
<keyword evidence="4 6" id="KW-1133">Transmembrane helix</keyword>
<dbReference type="PANTHER" id="PTHR43702:SF12">
    <property type="entry name" value="N-ACETYL GLUCOSAMINE TRANSPORTER NAGP"/>
    <property type="match status" value="1"/>
</dbReference>
<dbReference type="SUPFAM" id="SSF103473">
    <property type="entry name" value="MFS general substrate transporter"/>
    <property type="match status" value="1"/>
</dbReference>
<dbReference type="GO" id="GO:0022857">
    <property type="term" value="F:transmembrane transporter activity"/>
    <property type="evidence" value="ECO:0007669"/>
    <property type="project" value="InterPro"/>
</dbReference>
<dbReference type="EMBL" id="SZQL01000003">
    <property type="protein sequence ID" value="TKK70140.1"/>
    <property type="molecule type" value="Genomic_DNA"/>
</dbReference>
<feature type="transmembrane region" description="Helical" evidence="6">
    <location>
        <begin position="7"/>
        <end position="28"/>
    </location>
</feature>
<dbReference type="PANTHER" id="PTHR43702">
    <property type="entry name" value="L-FUCOSE-PROTON SYMPORTER"/>
    <property type="match status" value="1"/>
</dbReference>
<feature type="transmembrane region" description="Helical" evidence="6">
    <location>
        <begin position="98"/>
        <end position="116"/>
    </location>
</feature>
<sequence length="411" mass="45636">MYKRSAIVVLVNLAYFEVGLMVSIMGAIIPEIIRFYGLNYAAAASLPVAYYLSFGFMAIPSGLIIEKFSYKKSLLFAYLTVLAGILLFIYSGNFPSRIISIFVIGCALTLVQVLAFPLLREVMGAEKLPFNTTLNTLMYGVGAFASPYFYTLIAQWIKNPSTAFPFNILHAISAGSYPWLAVYYIFLVIFIITTAIIILVKFPPVHLSASEKIGNFHTFKELLSKKYLYLFFFALFSYAACEQGISNWIPQFLSSYHAVDPQTTGSLVLSLYWLLLSLGCVFGMVLLRYFSSLKILLLFTIAAVTSFCCAIFGTRTMAIWFFPITGLFHSVMWPLILSLAMNTINKHHGSLSGLLFAASSGGAFGAMMVGKLGDVFGLRWGLFFLIICYSVVASINVWSKQKKENNAMVIA</sequence>
<protein>
    <submittedName>
        <fullName evidence="8">Sugar MFS transporter</fullName>
    </submittedName>
</protein>
<feature type="transmembrane region" description="Helical" evidence="6">
    <location>
        <begin position="269"/>
        <end position="290"/>
    </location>
</feature>
<dbReference type="Pfam" id="PF07690">
    <property type="entry name" value="MFS_1"/>
    <property type="match status" value="1"/>
</dbReference>
<feature type="transmembrane region" description="Helical" evidence="6">
    <location>
        <begin position="376"/>
        <end position="398"/>
    </location>
</feature>